<dbReference type="GO" id="GO:0019773">
    <property type="term" value="C:proteasome core complex, alpha-subunit complex"/>
    <property type="evidence" value="ECO:0007669"/>
    <property type="project" value="UniProtKB-UniRule"/>
</dbReference>
<proteinExistence type="inferred from homology"/>
<dbReference type="Pfam" id="PF10584">
    <property type="entry name" value="Proteasome_A_N"/>
    <property type="match status" value="1"/>
</dbReference>
<dbReference type="InterPro" id="IPR050115">
    <property type="entry name" value="Proteasome_alpha"/>
</dbReference>
<dbReference type="OrthoDB" id="431557at2759"/>
<evidence type="ECO:0000313" key="5">
    <source>
        <dbReference type="EMBL" id="GBG33565.1"/>
    </source>
</evidence>
<dbReference type="InterPro" id="IPR023332">
    <property type="entry name" value="Proteasome_alpha-type"/>
</dbReference>
<reference evidence="5 6" key="1">
    <citation type="submission" date="2017-12" db="EMBL/GenBank/DDBJ databases">
        <title>Sequencing, de novo assembly and annotation of complete genome of a new Thraustochytrid species, strain FCC1311.</title>
        <authorList>
            <person name="Sedici K."/>
            <person name="Godart F."/>
            <person name="Aiese Cigliano R."/>
            <person name="Sanseverino W."/>
            <person name="Barakat M."/>
            <person name="Ortet P."/>
            <person name="Marechal E."/>
            <person name="Cagnac O."/>
            <person name="Amato A."/>
        </authorList>
    </citation>
    <scope>NUCLEOTIDE SEQUENCE [LARGE SCALE GENOMIC DNA]</scope>
</reference>
<dbReference type="InterPro" id="IPR000426">
    <property type="entry name" value="Proteasome_asu_N"/>
</dbReference>
<dbReference type="NCBIfam" id="NF003075">
    <property type="entry name" value="PRK03996.1"/>
    <property type="match status" value="1"/>
</dbReference>
<comment type="subcellular location">
    <subcellularLocation>
        <location evidence="3">Cytoplasm</location>
    </subcellularLocation>
    <subcellularLocation>
        <location evidence="3">Nucleus</location>
    </subcellularLocation>
</comment>
<feature type="domain" description="Proteasome alpha-type subunits" evidence="4">
    <location>
        <begin position="6"/>
        <end position="28"/>
    </location>
</feature>
<dbReference type="PANTHER" id="PTHR11599">
    <property type="entry name" value="PROTEASOME SUBUNIT ALPHA/BETA"/>
    <property type="match status" value="1"/>
</dbReference>
<keyword evidence="3" id="KW-0963">Cytoplasm</keyword>
<protein>
    <recommendedName>
        <fullName evidence="3">Proteasome subunit alpha type</fullName>
    </recommendedName>
</protein>
<name>A0A2R5GSJ6_9STRA</name>
<dbReference type="FunCoup" id="A0A2R5GSJ6">
    <property type="interactions" value="474"/>
</dbReference>
<dbReference type="PROSITE" id="PS00388">
    <property type="entry name" value="PROTEASOME_ALPHA_1"/>
    <property type="match status" value="1"/>
</dbReference>
<dbReference type="GO" id="GO:0005634">
    <property type="term" value="C:nucleus"/>
    <property type="evidence" value="ECO:0007669"/>
    <property type="project" value="UniProtKB-SubCell"/>
</dbReference>
<dbReference type="GO" id="GO:0005737">
    <property type="term" value="C:cytoplasm"/>
    <property type="evidence" value="ECO:0007669"/>
    <property type="project" value="UniProtKB-SubCell"/>
</dbReference>
<dbReference type="InterPro" id="IPR029055">
    <property type="entry name" value="Ntn_hydrolases_N"/>
</dbReference>
<dbReference type="PROSITE" id="PS51475">
    <property type="entry name" value="PROTEASOME_ALPHA_2"/>
    <property type="match status" value="1"/>
</dbReference>
<evidence type="ECO:0000313" key="6">
    <source>
        <dbReference type="Proteomes" id="UP000241890"/>
    </source>
</evidence>
<dbReference type="GO" id="GO:0006511">
    <property type="term" value="P:ubiquitin-dependent protein catabolic process"/>
    <property type="evidence" value="ECO:0007669"/>
    <property type="project" value="InterPro"/>
</dbReference>
<sequence>MGDGAYSFSLTTFSPTGKLLQIEHALNAVNKRGKTSLGICATNGVVLATSKKVASLVDLTNFQKVNNVTDSIGMVYAGMGPDFRLLLKRARKQAQTYFRQYQDPVPTEQLTRMTAQIMQEFTQQGGVRPFGVSLLIAGFDDDGPQLYQADPSGAFFGWKATAIGQDFVNAKTFLEKRFSDDMELEDAIHTALLTMREGFEGEMTEHNIEIGIIDESRKFRVLTPAEVRDYLDETE</sequence>
<keyword evidence="6" id="KW-1185">Reference proteome</keyword>
<dbReference type="AlphaFoldDB" id="A0A2R5GSJ6"/>
<comment type="subunit">
    <text evidence="3">The 26S proteasome consists of a 20S proteasome core and two 19S regulatory subunits.</text>
</comment>
<dbReference type="CDD" id="cd03750">
    <property type="entry name" value="proteasome_alpha_type_2"/>
    <property type="match status" value="1"/>
</dbReference>
<dbReference type="InterPro" id="IPR001353">
    <property type="entry name" value="Proteasome_sua/b"/>
</dbReference>
<dbReference type="Pfam" id="PF00227">
    <property type="entry name" value="Proteasome"/>
    <property type="match status" value="1"/>
</dbReference>
<organism evidence="5 6">
    <name type="scientific">Hondaea fermentalgiana</name>
    <dbReference type="NCBI Taxonomy" id="2315210"/>
    <lineage>
        <taxon>Eukaryota</taxon>
        <taxon>Sar</taxon>
        <taxon>Stramenopiles</taxon>
        <taxon>Bigyra</taxon>
        <taxon>Labyrinthulomycetes</taxon>
        <taxon>Thraustochytrida</taxon>
        <taxon>Thraustochytriidae</taxon>
        <taxon>Hondaea</taxon>
    </lineage>
</organism>
<dbReference type="Proteomes" id="UP000241890">
    <property type="component" value="Unassembled WGS sequence"/>
</dbReference>
<keyword evidence="1 2" id="KW-0647">Proteasome</keyword>
<dbReference type="EMBL" id="BEYU01000162">
    <property type="protein sequence ID" value="GBG33565.1"/>
    <property type="molecule type" value="Genomic_DNA"/>
</dbReference>
<dbReference type="Gene3D" id="3.60.20.10">
    <property type="entry name" value="Glutamine Phosphoribosylpyrophosphate, subunit 1, domain 1"/>
    <property type="match status" value="1"/>
</dbReference>
<evidence type="ECO:0000256" key="2">
    <source>
        <dbReference type="PROSITE-ProRule" id="PRU00808"/>
    </source>
</evidence>
<dbReference type="SMART" id="SM00948">
    <property type="entry name" value="Proteasome_A_N"/>
    <property type="match status" value="1"/>
</dbReference>
<evidence type="ECO:0000259" key="4">
    <source>
        <dbReference type="PROSITE" id="PS00388"/>
    </source>
</evidence>
<keyword evidence="3" id="KW-0539">Nucleus</keyword>
<evidence type="ECO:0000256" key="3">
    <source>
        <dbReference type="RuleBase" id="RU000551"/>
    </source>
</evidence>
<comment type="caution">
    <text evidence="5">The sequence shown here is derived from an EMBL/GenBank/DDBJ whole genome shotgun (WGS) entry which is preliminary data.</text>
</comment>
<dbReference type="SUPFAM" id="SSF56235">
    <property type="entry name" value="N-terminal nucleophile aminohydrolases (Ntn hydrolases)"/>
    <property type="match status" value="1"/>
</dbReference>
<gene>
    <name evidence="5" type="ORF">FCC1311_097882</name>
</gene>
<evidence type="ECO:0000256" key="1">
    <source>
        <dbReference type="ARBA" id="ARBA00022942"/>
    </source>
</evidence>
<dbReference type="InParanoid" id="A0A2R5GSJ6"/>
<comment type="similarity">
    <text evidence="2 3">Belongs to the peptidase T1A family.</text>
</comment>
<accession>A0A2R5GSJ6</accession>